<organism evidence="3">
    <name type="scientific">Brassica campestris</name>
    <name type="common">Field mustard</name>
    <dbReference type="NCBI Taxonomy" id="3711"/>
    <lineage>
        <taxon>Eukaryota</taxon>
        <taxon>Viridiplantae</taxon>
        <taxon>Streptophyta</taxon>
        <taxon>Embryophyta</taxon>
        <taxon>Tracheophyta</taxon>
        <taxon>Spermatophyta</taxon>
        <taxon>Magnoliopsida</taxon>
        <taxon>eudicotyledons</taxon>
        <taxon>Gunneridae</taxon>
        <taxon>Pentapetalae</taxon>
        <taxon>rosids</taxon>
        <taxon>malvids</taxon>
        <taxon>Brassicales</taxon>
        <taxon>Brassicaceae</taxon>
        <taxon>Brassiceae</taxon>
        <taxon>Brassica</taxon>
    </lineage>
</organism>
<dbReference type="EMBL" id="LR031577">
    <property type="protein sequence ID" value="VDD17887.1"/>
    <property type="molecule type" value="Genomic_DNA"/>
</dbReference>
<keyword evidence="2" id="KW-0472">Membrane</keyword>
<evidence type="ECO:0000256" key="2">
    <source>
        <dbReference type="SAM" id="Phobius"/>
    </source>
</evidence>
<protein>
    <submittedName>
        <fullName evidence="3">Uncharacterized protein</fullName>
    </submittedName>
</protein>
<accession>A0A3P6CGU9</accession>
<proteinExistence type="predicted"/>
<feature type="transmembrane region" description="Helical" evidence="2">
    <location>
        <begin position="69"/>
        <end position="86"/>
    </location>
</feature>
<dbReference type="AlphaFoldDB" id="A0A3P6CGU9"/>
<sequence>MNMEGTKRTPLSARKKHKRKSKRLVRSIVAYLKSDAYLYAPLFSDLSPLPPQIHTPPPSNSESSKAEDLHVAALKIFGIIHIYIFVSKFVKEKKIYNHLINYRLDCEAGKPQITNLVAVEVSTMREDKRNLRSDTAEHTLNNGRISSSKRSLVILDGQQTGVSR</sequence>
<keyword evidence="2" id="KW-1133">Transmembrane helix</keyword>
<gene>
    <name evidence="3" type="ORF">BRAA10T43600Z</name>
</gene>
<feature type="region of interest" description="Disordered" evidence="1">
    <location>
        <begin position="1"/>
        <end position="20"/>
    </location>
</feature>
<feature type="transmembrane region" description="Helical" evidence="2">
    <location>
        <begin position="24"/>
        <end position="42"/>
    </location>
</feature>
<dbReference type="PANTHER" id="PTHR36811:SF2">
    <property type="entry name" value="OS08G0444440 PROTEIN"/>
    <property type="match status" value="1"/>
</dbReference>
<keyword evidence="2" id="KW-0812">Transmembrane</keyword>
<evidence type="ECO:0000256" key="1">
    <source>
        <dbReference type="SAM" id="MobiDB-lite"/>
    </source>
</evidence>
<dbReference type="PANTHER" id="PTHR36811">
    <property type="entry name" value="OS08G0444440 PROTEIN"/>
    <property type="match status" value="1"/>
</dbReference>
<name>A0A3P6CGU9_BRACM</name>
<evidence type="ECO:0000313" key="3">
    <source>
        <dbReference type="EMBL" id="VDD17887.1"/>
    </source>
</evidence>
<reference evidence="3" key="1">
    <citation type="submission" date="2018-11" db="EMBL/GenBank/DDBJ databases">
        <authorList>
            <consortium name="Genoscope - CEA"/>
            <person name="William W."/>
        </authorList>
    </citation>
    <scope>NUCLEOTIDE SEQUENCE</scope>
</reference>